<comment type="caution">
    <text evidence="2">The sequence shown here is derived from an EMBL/GenBank/DDBJ whole genome shotgun (WGS) entry which is preliminary data.</text>
</comment>
<organism evidence="2 3">
    <name type="scientific">Trichinella nelsoni</name>
    <dbReference type="NCBI Taxonomy" id="6336"/>
    <lineage>
        <taxon>Eukaryota</taxon>
        <taxon>Metazoa</taxon>
        <taxon>Ecdysozoa</taxon>
        <taxon>Nematoda</taxon>
        <taxon>Enoplea</taxon>
        <taxon>Dorylaimia</taxon>
        <taxon>Trichinellida</taxon>
        <taxon>Trichinellidae</taxon>
        <taxon>Trichinella</taxon>
    </lineage>
</organism>
<evidence type="ECO:0000256" key="1">
    <source>
        <dbReference type="SAM" id="MobiDB-lite"/>
    </source>
</evidence>
<dbReference type="OrthoDB" id="10341028at2759"/>
<proteinExistence type="predicted"/>
<accession>A0A0V0S318</accession>
<feature type="compositionally biased region" description="Basic and acidic residues" evidence="1">
    <location>
        <begin position="28"/>
        <end position="41"/>
    </location>
</feature>
<evidence type="ECO:0000313" key="3">
    <source>
        <dbReference type="Proteomes" id="UP000054630"/>
    </source>
</evidence>
<gene>
    <name evidence="2" type="ORF">T07_644</name>
</gene>
<protein>
    <submittedName>
        <fullName evidence="2">Uncharacterized protein</fullName>
    </submittedName>
</protein>
<keyword evidence="3" id="KW-1185">Reference proteome</keyword>
<dbReference type="EMBL" id="JYDL01000042">
    <property type="protein sequence ID" value="KRX21090.1"/>
    <property type="molecule type" value="Genomic_DNA"/>
</dbReference>
<name>A0A0V0S318_9BILA</name>
<dbReference type="Proteomes" id="UP000054630">
    <property type="component" value="Unassembled WGS sequence"/>
</dbReference>
<feature type="region of interest" description="Disordered" evidence="1">
    <location>
        <begin position="22"/>
        <end position="70"/>
    </location>
</feature>
<reference evidence="2 3" key="1">
    <citation type="submission" date="2015-01" db="EMBL/GenBank/DDBJ databases">
        <title>Evolution of Trichinella species and genotypes.</title>
        <authorList>
            <person name="Korhonen P.K."/>
            <person name="Edoardo P."/>
            <person name="Giuseppe L.R."/>
            <person name="Gasser R.B."/>
        </authorList>
    </citation>
    <scope>NUCLEOTIDE SEQUENCE [LARGE SCALE GENOMIC DNA]</scope>
    <source>
        <strain evidence="2">ISS37</strain>
    </source>
</reference>
<sequence>MIGQTNHQTEARCLKFIGPAEANKNTKKSSDARLESTRYEPESSLPVVSRNRDTGHGAQPANKKSAEGDKNIMKDLTMVLLAAAMERCQKLVPHVRSLPTQNVPQANGVRTHADPSRWVPLQRVCVVGNSRKCMKGTI</sequence>
<evidence type="ECO:0000313" key="2">
    <source>
        <dbReference type="EMBL" id="KRX21090.1"/>
    </source>
</evidence>
<dbReference type="AlphaFoldDB" id="A0A0V0S318"/>